<evidence type="ECO:0000256" key="14">
    <source>
        <dbReference type="RuleBase" id="RU003848"/>
    </source>
</evidence>
<evidence type="ECO:0000256" key="12">
    <source>
        <dbReference type="ARBA" id="ARBA00037847"/>
    </source>
</evidence>
<gene>
    <name evidence="13" type="primary">atpF</name>
    <name evidence="16" type="ORF">GPICK_15605</name>
</gene>
<keyword evidence="7 13" id="KW-0406">Ion transport</keyword>
<feature type="transmembrane region" description="Helical" evidence="13">
    <location>
        <begin position="6"/>
        <end position="27"/>
    </location>
</feature>
<evidence type="ECO:0000256" key="13">
    <source>
        <dbReference type="HAMAP-Rule" id="MF_01398"/>
    </source>
</evidence>
<reference evidence="16 17" key="1">
    <citation type="journal article" date="2015" name="Genome Announc.">
        <title>Complete Genome of Geobacter pickeringii G13T, a Metal-Reducing Isolate from Sedimentary Kaolin Deposits.</title>
        <authorList>
            <person name="Badalamenti J.P."/>
            <person name="Bond D.R."/>
        </authorList>
    </citation>
    <scope>NUCLEOTIDE SEQUENCE [LARGE SCALE GENOMIC DNA]</scope>
    <source>
        <strain evidence="16 17">G13</strain>
    </source>
</reference>
<dbReference type="OrthoDB" id="9794968at2"/>
<keyword evidence="9 13" id="KW-0066">ATP synthesis</keyword>
<evidence type="ECO:0000256" key="10">
    <source>
        <dbReference type="ARBA" id="ARBA00025198"/>
    </source>
</evidence>
<dbReference type="InterPro" id="IPR002146">
    <property type="entry name" value="ATP_synth_b/b'su_bac/chlpt"/>
</dbReference>
<dbReference type="GO" id="GO:0005886">
    <property type="term" value="C:plasma membrane"/>
    <property type="evidence" value="ECO:0007669"/>
    <property type="project" value="UniProtKB-SubCell"/>
</dbReference>
<evidence type="ECO:0000313" key="17">
    <source>
        <dbReference type="Proteomes" id="UP000057609"/>
    </source>
</evidence>
<keyword evidence="4 13" id="KW-0812">Transmembrane</keyword>
<dbReference type="AlphaFoldDB" id="A0A0B5BD02"/>
<comment type="subunit">
    <text evidence="13">F-type ATPases have 2 components, F(1) - the catalytic core - and F(0) - the membrane proton channel. F(1) has five subunits: alpha(3), beta(3), gamma(1), delta(1), epsilon(1). F(0) has three main subunits: a(1), b(2) and c(10-14). The alpha and beta chains form an alternating ring which encloses part of the gamma chain. F(1) is attached to F(0) by a central stalk formed by the gamma and epsilon chains, while a peripheral stalk is formed by the delta and b chains.</text>
</comment>
<dbReference type="GO" id="GO:0045259">
    <property type="term" value="C:proton-transporting ATP synthase complex"/>
    <property type="evidence" value="ECO:0007669"/>
    <property type="project" value="UniProtKB-KW"/>
</dbReference>
<keyword evidence="8 13" id="KW-0472">Membrane</keyword>
<evidence type="ECO:0000256" key="11">
    <source>
        <dbReference type="ARBA" id="ARBA00025614"/>
    </source>
</evidence>
<keyword evidence="5 13" id="KW-0375">Hydrogen ion transport</keyword>
<evidence type="ECO:0000256" key="1">
    <source>
        <dbReference type="ARBA" id="ARBA00005513"/>
    </source>
</evidence>
<dbReference type="PANTHER" id="PTHR33445">
    <property type="entry name" value="ATP SYNTHASE SUBUNIT B', CHLOROPLASTIC"/>
    <property type="match status" value="1"/>
</dbReference>
<comment type="function">
    <text evidence="10 13">F(1)F(0) ATP synthase produces ATP from ADP in the presence of a proton or sodium gradient. F-type ATPases consist of two structural domains, F(1) containing the extramembraneous catalytic core and F(0) containing the membrane proton channel, linked together by a central stalk and a peripheral stalk. During catalysis, ATP synthesis in the catalytic domain of F(1) is coupled via a rotary mechanism of the central stalk subunits to proton translocation.</text>
</comment>
<dbReference type="GO" id="GO:0046933">
    <property type="term" value="F:proton-transporting ATP synthase activity, rotational mechanism"/>
    <property type="evidence" value="ECO:0007669"/>
    <property type="project" value="UniProtKB-UniRule"/>
</dbReference>
<comment type="function">
    <text evidence="11">Component of the F(0) channel, it forms part of the peripheral stalk, linking F(1) to F(0). The b'-subunit is a diverged and duplicated form of b found in plants and photosynthetic bacteria.</text>
</comment>
<keyword evidence="17" id="KW-1185">Reference proteome</keyword>
<evidence type="ECO:0000256" key="2">
    <source>
        <dbReference type="ARBA" id="ARBA00022448"/>
    </source>
</evidence>
<feature type="coiled-coil region" evidence="15">
    <location>
        <begin position="63"/>
        <end position="131"/>
    </location>
</feature>
<evidence type="ECO:0000256" key="6">
    <source>
        <dbReference type="ARBA" id="ARBA00022989"/>
    </source>
</evidence>
<comment type="similarity">
    <text evidence="1 13 14">Belongs to the ATPase B chain family.</text>
</comment>
<keyword evidence="6 13" id="KW-1133">Transmembrane helix</keyword>
<dbReference type="Proteomes" id="UP000057609">
    <property type="component" value="Chromosome"/>
</dbReference>
<accession>A0A0B5BD02</accession>
<dbReference type="RefSeq" id="WP_039744773.1">
    <property type="nucleotide sequence ID" value="NZ_CP009788.1"/>
</dbReference>
<dbReference type="Pfam" id="PF00430">
    <property type="entry name" value="ATP-synt_B"/>
    <property type="match status" value="1"/>
</dbReference>
<comment type="subcellular location">
    <subcellularLocation>
        <location evidence="13">Cell membrane</location>
        <topology evidence="13">Single-pass membrane protein</topology>
    </subcellularLocation>
    <subcellularLocation>
        <location evidence="12">Endomembrane system</location>
        <topology evidence="12">Single-pass membrane protein</topology>
    </subcellularLocation>
</comment>
<dbReference type="CDD" id="cd06503">
    <property type="entry name" value="ATP-synt_Fo_b"/>
    <property type="match status" value="1"/>
</dbReference>
<sequence length="141" mass="15725">MISLDLAFVIQLVNFLVLMLVLNILLYKPIRKVIADRKAQIGGAKDRAAAVDQEVQAKVALYEARLREVKAKAGEEREALRKEAQQEQAVCLERARAEATDSLLAIKNRVAKEATEAKELLKEQARSLSLEICEKVLGRSL</sequence>
<evidence type="ECO:0000256" key="15">
    <source>
        <dbReference type="SAM" id="Coils"/>
    </source>
</evidence>
<dbReference type="GO" id="GO:0012505">
    <property type="term" value="C:endomembrane system"/>
    <property type="evidence" value="ECO:0007669"/>
    <property type="project" value="UniProtKB-SubCell"/>
</dbReference>
<keyword evidence="3 13" id="KW-0138">CF(0)</keyword>
<dbReference type="PANTHER" id="PTHR33445:SF2">
    <property type="entry name" value="ATP SYNTHASE SUBUNIT B', CHLOROPLASTIC"/>
    <property type="match status" value="1"/>
</dbReference>
<protein>
    <recommendedName>
        <fullName evidence="13">ATP synthase subunit b</fullName>
    </recommendedName>
    <alternativeName>
        <fullName evidence="13">ATP synthase F(0) sector subunit b</fullName>
    </alternativeName>
    <alternativeName>
        <fullName evidence="13">ATPase subunit I</fullName>
    </alternativeName>
    <alternativeName>
        <fullName evidence="13">F-type ATPase subunit b</fullName>
        <shortName evidence="13">F-ATPase subunit b</shortName>
    </alternativeName>
</protein>
<organism evidence="16 17">
    <name type="scientific">Geobacter pickeringii</name>
    <dbReference type="NCBI Taxonomy" id="345632"/>
    <lineage>
        <taxon>Bacteria</taxon>
        <taxon>Pseudomonadati</taxon>
        <taxon>Thermodesulfobacteriota</taxon>
        <taxon>Desulfuromonadia</taxon>
        <taxon>Geobacterales</taxon>
        <taxon>Geobacteraceae</taxon>
        <taxon>Geobacter</taxon>
    </lineage>
</organism>
<dbReference type="KEGG" id="gpi:GPICK_15605"/>
<dbReference type="HOGENOM" id="CLU_079215_9_3_7"/>
<dbReference type="EMBL" id="CP009788">
    <property type="protein sequence ID" value="AJE04603.1"/>
    <property type="molecule type" value="Genomic_DNA"/>
</dbReference>
<name>A0A0B5BD02_9BACT</name>
<evidence type="ECO:0000313" key="16">
    <source>
        <dbReference type="EMBL" id="AJE04603.1"/>
    </source>
</evidence>
<keyword evidence="13" id="KW-1003">Cell membrane</keyword>
<evidence type="ECO:0000256" key="7">
    <source>
        <dbReference type="ARBA" id="ARBA00023065"/>
    </source>
</evidence>
<proteinExistence type="inferred from homology"/>
<evidence type="ECO:0000256" key="4">
    <source>
        <dbReference type="ARBA" id="ARBA00022692"/>
    </source>
</evidence>
<evidence type="ECO:0000256" key="3">
    <source>
        <dbReference type="ARBA" id="ARBA00022547"/>
    </source>
</evidence>
<dbReference type="STRING" id="345632.GPICK_15605"/>
<evidence type="ECO:0000256" key="8">
    <source>
        <dbReference type="ARBA" id="ARBA00023136"/>
    </source>
</evidence>
<evidence type="ECO:0000256" key="9">
    <source>
        <dbReference type="ARBA" id="ARBA00023310"/>
    </source>
</evidence>
<keyword evidence="2 13" id="KW-0813">Transport</keyword>
<dbReference type="GO" id="GO:0046961">
    <property type="term" value="F:proton-transporting ATPase activity, rotational mechanism"/>
    <property type="evidence" value="ECO:0007669"/>
    <property type="project" value="TreeGrafter"/>
</dbReference>
<keyword evidence="15" id="KW-0175">Coiled coil</keyword>
<evidence type="ECO:0000256" key="5">
    <source>
        <dbReference type="ARBA" id="ARBA00022781"/>
    </source>
</evidence>
<dbReference type="HAMAP" id="MF_01398">
    <property type="entry name" value="ATP_synth_b_bprime"/>
    <property type="match status" value="1"/>
</dbReference>
<dbReference type="InterPro" id="IPR050059">
    <property type="entry name" value="ATP_synthase_B_chain"/>
</dbReference>